<gene>
    <name evidence="6" type="ORF">ACU52_14115</name>
</gene>
<dbReference type="Pfam" id="PF03706">
    <property type="entry name" value="LPG_synthase_TM"/>
    <property type="match status" value="1"/>
</dbReference>
<evidence type="ECO:0000313" key="7">
    <source>
        <dbReference type="Proteomes" id="UP000036951"/>
    </source>
</evidence>
<evidence type="ECO:0000313" key="6">
    <source>
        <dbReference type="EMBL" id="KOO65909.1"/>
    </source>
</evidence>
<dbReference type="PANTHER" id="PTHR39087">
    <property type="entry name" value="UPF0104 MEMBRANE PROTEIN MJ1595"/>
    <property type="match status" value="1"/>
</dbReference>
<dbReference type="Proteomes" id="UP000036951">
    <property type="component" value="Unassembled WGS sequence"/>
</dbReference>
<evidence type="ECO:0000256" key="5">
    <source>
        <dbReference type="ARBA" id="ARBA00023136"/>
    </source>
</evidence>
<keyword evidence="7" id="KW-1185">Reference proteome</keyword>
<dbReference type="PANTHER" id="PTHR39087:SF2">
    <property type="entry name" value="UPF0104 MEMBRANE PROTEIN MJ1595"/>
    <property type="match status" value="1"/>
</dbReference>
<organism evidence="6 7">
    <name type="scientific">Xylanibacter rarus</name>
    <dbReference type="NCBI Taxonomy" id="1676614"/>
    <lineage>
        <taxon>Bacteria</taxon>
        <taxon>Pseudomonadati</taxon>
        <taxon>Bacteroidota</taxon>
        <taxon>Bacteroidia</taxon>
        <taxon>Bacteroidales</taxon>
        <taxon>Prevotellaceae</taxon>
        <taxon>Xylanibacter</taxon>
    </lineage>
</organism>
<evidence type="ECO:0000256" key="3">
    <source>
        <dbReference type="ARBA" id="ARBA00022692"/>
    </source>
</evidence>
<dbReference type="EMBL" id="LFQU01000050">
    <property type="protein sequence ID" value="KOO65909.1"/>
    <property type="molecule type" value="Genomic_DNA"/>
</dbReference>
<reference evidence="6 7" key="1">
    <citation type="submission" date="2015-06" db="EMBL/GenBank/DDBJ databases">
        <title>Prevotella sp. 109, sp. nov., a novel member of the family Prevotellaceae isolated from human faeces.</title>
        <authorList>
            <person name="Shkoporov A.N."/>
            <person name="Chaplin A.V."/>
            <person name="Kafarskaia L.I."/>
            <person name="Efimov B.A."/>
        </authorList>
    </citation>
    <scope>NUCLEOTIDE SEQUENCE [LARGE SCALE GENOMIC DNA]</scope>
    <source>
        <strain evidence="6 7">109</strain>
    </source>
</reference>
<dbReference type="OrthoDB" id="9774820at2"/>
<protein>
    <submittedName>
        <fullName evidence="6">Membrane protein</fullName>
    </submittedName>
</protein>
<dbReference type="GO" id="GO:0005886">
    <property type="term" value="C:plasma membrane"/>
    <property type="evidence" value="ECO:0007669"/>
    <property type="project" value="UniProtKB-SubCell"/>
</dbReference>
<dbReference type="InterPro" id="IPR022791">
    <property type="entry name" value="L-PG_synthase/AglD"/>
</dbReference>
<keyword evidence="2" id="KW-1003">Cell membrane</keyword>
<evidence type="ECO:0000256" key="2">
    <source>
        <dbReference type="ARBA" id="ARBA00022475"/>
    </source>
</evidence>
<evidence type="ECO:0000256" key="4">
    <source>
        <dbReference type="ARBA" id="ARBA00022989"/>
    </source>
</evidence>
<dbReference type="RefSeq" id="WP_053399257.1">
    <property type="nucleotide sequence ID" value="NZ_DAWBWQ010000145.1"/>
</dbReference>
<name>A0A8E1QVJ9_9BACT</name>
<comment type="caution">
    <text evidence="6">The sequence shown here is derived from an EMBL/GenBank/DDBJ whole genome shotgun (WGS) entry which is preliminary data.</text>
</comment>
<keyword evidence="5" id="KW-0472">Membrane</keyword>
<proteinExistence type="predicted"/>
<keyword evidence="3" id="KW-0812">Transmembrane</keyword>
<accession>A0A8E1QVJ9</accession>
<sequence>MKKKYQNAFFVFGIVVLIIMITQLDFKQVWDGLQHAGYWFFAVVALWAFLYIFNTATWYIIIRSGSDEKPKINFWWLYKITVSGFALNYATPGGLMGGEPYRVMSLSPKIGTERASSSVILYAMTHIFSHFLFWLLSILLFLLTEKANFVTGIVLALSGAFCILGVWFFIKGYQKGMAVRIMNLIKHIPGIKKRSRNFIDKHKEQLDTIDRQIAALHRQNKKSFVSAVMLELVCRFLSAFEILFVLRVLTPDVSFAPCVLILAFTSLFANLLFFIPLQLGGREGGFIMSTASLAMSASAGIFVALIVRIRELIWTAIGLLLIKLEKKNTGEAVSEKIKQQ</sequence>
<evidence type="ECO:0000256" key="1">
    <source>
        <dbReference type="ARBA" id="ARBA00004651"/>
    </source>
</evidence>
<keyword evidence="4" id="KW-1133">Transmembrane helix</keyword>
<comment type="subcellular location">
    <subcellularLocation>
        <location evidence="1">Cell membrane</location>
        <topology evidence="1">Multi-pass membrane protein</topology>
    </subcellularLocation>
</comment>
<dbReference type="AlphaFoldDB" id="A0A8E1QVJ9"/>